<feature type="signal peptide" evidence="1">
    <location>
        <begin position="1"/>
        <end position="23"/>
    </location>
</feature>
<reference evidence="2 3" key="1">
    <citation type="submission" date="2019-10" db="EMBL/GenBank/DDBJ databases">
        <authorList>
            <person name="Palmer J.M."/>
        </authorList>
    </citation>
    <scope>NUCLEOTIDE SEQUENCE [LARGE SCALE GENOMIC DNA]</scope>
    <source>
        <strain evidence="2 3">TWF730</strain>
    </source>
</reference>
<name>A0AAV9UMH9_9PEZI</name>
<dbReference type="Proteomes" id="UP001373714">
    <property type="component" value="Unassembled WGS sequence"/>
</dbReference>
<protein>
    <recommendedName>
        <fullName evidence="4">Ricin B lectin domain-containing protein</fullName>
    </recommendedName>
</protein>
<dbReference type="InterPro" id="IPR035992">
    <property type="entry name" value="Ricin_B-like_lectins"/>
</dbReference>
<organism evidence="2 3">
    <name type="scientific">Orbilia blumenaviensis</name>
    <dbReference type="NCBI Taxonomy" id="1796055"/>
    <lineage>
        <taxon>Eukaryota</taxon>
        <taxon>Fungi</taxon>
        <taxon>Dikarya</taxon>
        <taxon>Ascomycota</taxon>
        <taxon>Pezizomycotina</taxon>
        <taxon>Orbiliomycetes</taxon>
        <taxon>Orbiliales</taxon>
        <taxon>Orbiliaceae</taxon>
        <taxon>Orbilia</taxon>
    </lineage>
</organism>
<comment type="caution">
    <text evidence="2">The sequence shown here is derived from an EMBL/GenBank/DDBJ whole genome shotgun (WGS) entry which is preliminary data.</text>
</comment>
<dbReference type="AlphaFoldDB" id="A0AAV9UMH9"/>
<feature type="chain" id="PRO_5043990216" description="Ricin B lectin domain-containing protein" evidence="1">
    <location>
        <begin position="24"/>
        <end position="183"/>
    </location>
</feature>
<evidence type="ECO:0000313" key="3">
    <source>
        <dbReference type="Proteomes" id="UP001373714"/>
    </source>
</evidence>
<proteinExistence type="predicted"/>
<accession>A0AAV9UMH9</accession>
<keyword evidence="3" id="KW-1185">Reference proteome</keyword>
<dbReference type="CDD" id="cd00161">
    <property type="entry name" value="beta-trefoil_Ricin-like"/>
    <property type="match status" value="1"/>
</dbReference>
<keyword evidence="1" id="KW-0732">Signal</keyword>
<dbReference type="Gene3D" id="2.80.10.50">
    <property type="match status" value="1"/>
</dbReference>
<dbReference type="EMBL" id="JAVHNS010000008">
    <property type="protein sequence ID" value="KAK6345788.1"/>
    <property type="molecule type" value="Genomic_DNA"/>
</dbReference>
<dbReference type="SUPFAM" id="SSF50370">
    <property type="entry name" value="Ricin B-like lectins"/>
    <property type="match status" value="1"/>
</dbReference>
<gene>
    <name evidence="2" type="ORF">TWF730_010131</name>
</gene>
<evidence type="ECO:0000256" key="1">
    <source>
        <dbReference type="SAM" id="SignalP"/>
    </source>
</evidence>
<evidence type="ECO:0008006" key="4">
    <source>
        <dbReference type="Google" id="ProtNLM"/>
    </source>
</evidence>
<sequence length="183" mass="20436">MKAVLPILPIIALLCSIIVSTAAQKIPNGDYHLTYRFLWGYPTRYLTGSVREIADTTGAVDVRFNPQKFDQIQRWRIRNNSDGTAYIQNVRTLRYLGVGGNCSAPTESICVNSLHDTTAKGEKWKIIESSSQPGRFYIQLARAYKTISRPIIGPWGPSHRAAETAVLNPAFGNTYMSFQIIKA</sequence>
<evidence type="ECO:0000313" key="2">
    <source>
        <dbReference type="EMBL" id="KAK6345788.1"/>
    </source>
</evidence>